<proteinExistence type="predicted"/>
<evidence type="ECO:0000313" key="2">
    <source>
        <dbReference type="Proteomes" id="UP000245362"/>
    </source>
</evidence>
<reference evidence="1 2" key="1">
    <citation type="submission" date="2018-05" db="EMBL/GenBank/DDBJ databases">
        <title>Vibrio limimaris sp. nov., isolated from marine sediment.</title>
        <authorList>
            <person name="Li C.-M."/>
        </authorList>
    </citation>
    <scope>NUCLEOTIDE SEQUENCE [LARGE SCALE GENOMIC DNA]</scope>
    <source>
        <strain evidence="1 2">E4404</strain>
    </source>
</reference>
<organism evidence="1 2">
    <name type="scientific">Vibrio albus</name>
    <dbReference type="NCBI Taxonomy" id="2200953"/>
    <lineage>
        <taxon>Bacteria</taxon>
        <taxon>Pseudomonadati</taxon>
        <taxon>Pseudomonadota</taxon>
        <taxon>Gammaproteobacteria</taxon>
        <taxon>Vibrionales</taxon>
        <taxon>Vibrionaceae</taxon>
        <taxon>Vibrio</taxon>
    </lineage>
</organism>
<evidence type="ECO:0000313" key="1">
    <source>
        <dbReference type="EMBL" id="PWI34311.1"/>
    </source>
</evidence>
<keyword evidence="2" id="KW-1185">Reference proteome</keyword>
<dbReference type="RefSeq" id="WP_109318649.1">
    <property type="nucleotide sequence ID" value="NZ_QFWT01000002.1"/>
</dbReference>
<protein>
    <submittedName>
        <fullName evidence="1">Uncharacterized protein</fullName>
    </submittedName>
</protein>
<name>A0A2U3BBY8_9VIBR</name>
<gene>
    <name evidence="1" type="ORF">DI392_04145</name>
</gene>
<dbReference type="AlphaFoldDB" id="A0A2U3BBY8"/>
<accession>A0A2U3BBY8</accession>
<dbReference type="EMBL" id="QFWT01000002">
    <property type="protein sequence ID" value="PWI34311.1"/>
    <property type="molecule type" value="Genomic_DNA"/>
</dbReference>
<comment type="caution">
    <text evidence="1">The sequence shown here is derived from an EMBL/GenBank/DDBJ whole genome shotgun (WGS) entry which is preliminary data.</text>
</comment>
<dbReference type="Proteomes" id="UP000245362">
    <property type="component" value="Unassembled WGS sequence"/>
</dbReference>
<sequence>MRRNSKTYRLQLIKESVKTCERRTCSDPMVRFIQQLMEKKTNKNKDNDKDMNLKHRFAGHHYDPHAGGWVSDKW</sequence>
<dbReference type="OrthoDB" id="5879551at2"/>